<dbReference type="EMBL" id="JBJVNI010000031">
    <property type="protein sequence ID" value="MFM9615087.1"/>
    <property type="molecule type" value="Genomic_DNA"/>
</dbReference>
<dbReference type="InterPro" id="IPR013094">
    <property type="entry name" value="AB_hydrolase_3"/>
</dbReference>
<comment type="similarity">
    <text evidence="1">Belongs to the 'GDXG' lipolytic enzyme family.</text>
</comment>
<feature type="region of interest" description="Disordered" evidence="4">
    <location>
        <begin position="21"/>
        <end position="41"/>
    </location>
</feature>
<evidence type="ECO:0000256" key="1">
    <source>
        <dbReference type="ARBA" id="ARBA00010515"/>
    </source>
</evidence>
<dbReference type="RefSeq" id="WP_206191212.1">
    <property type="nucleotide sequence ID" value="NZ_JBJVNI010000031.1"/>
</dbReference>
<protein>
    <submittedName>
        <fullName evidence="6">Alpha/beta hydrolase fold domain-containing protein</fullName>
    </submittedName>
</protein>
<dbReference type="PROSITE" id="PS01174">
    <property type="entry name" value="LIPASE_GDXG_SER"/>
    <property type="match status" value="1"/>
</dbReference>
<organism evidence="6 7">
    <name type="scientific">Streptomyces niveiscabiei</name>
    <dbReference type="NCBI Taxonomy" id="164115"/>
    <lineage>
        <taxon>Bacteria</taxon>
        <taxon>Bacillati</taxon>
        <taxon>Actinomycetota</taxon>
        <taxon>Actinomycetes</taxon>
        <taxon>Kitasatosporales</taxon>
        <taxon>Streptomycetaceae</taxon>
        <taxon>Streptomyces</taxon>
    </lineage>
</organism>
<proteinExistence type="inferred from homology"/>
<evidence type="ECO:0000313" key="6">
    <source>
        <dbReference type="EMBL" id="MFM9615087.1"/>
    </source>
</evidence>
<dbReference type="SUPFAM" id="SSF53474">
    <property type="entry name" value="alpha/beta-Hydrolases"/>
    <property type="match status" value="1"/>
</dbReference>
<evidence type="ECO:0000256" key="4">
    <source>
        <dbReference type="SAM" id="MobiDB-lite"/>
    </source>
</evidence>
<dbReference type="PANTHER" id="PTHR48081:SF8">
    <property type="entry name" value="ALPHA_BETA HYDROLASE FOLD-3 DOMAIN-CONTAINING PROTEIN-RELATED"/>
    <property type="match status" value="1"/>
</dbReference>
<keyword evidence="2 6" id="KW-0378">Hydrolase</keyword>
<comment type="caution">
    <text evidence="6">The sequence shown here is derived from an EMBL/GenBank/DDBJ whole genome shotgun (WGS) entry which is preliminary data.</text>
</comment>
<dbReference type="InterPro" id="IPR033140">
    <property type="entry name" value="Lipase_GDXG_put_SER_AS"/>
</dbReference>
<dbReference type="PANTHER" id="PTHR48081">
    <property type="entry name" value="AB HYDROLASE SUPERFAMILY PROTEIN C4A8.06C"/>
    <property type="match status" value="1"/>
</dbReference>
<evidence type="ECO:0000256" key="3">
    <source>
        <dbReference type="PROSITE-ProRule" id="PRU10038"/>
    </source>
</evidence>
<name>A0ABW9I774_9ACTN</name>
<gene>
    <name evidence="6" type="ORF">ACKI18_41190</name>
</gene>
<sequence>MSIAMHAVALVLRLTAKPGSSTAARARARMRKPKGSGRPPAALCRRHDVSVRRVSGFDCWTVRPRGDAATRGAVYVHGGAYTSEIARQHWALIGSLADRGVRVEVPLYGLAPQHTYREAYPLVIEVYRQLLERLPAGAVTLAGDSAGAGLALGVAGQLAAAALPQPRRIILVSPWLDLTLSGPEVRAVARRDPWLTPAGLVEIGRVWAGGDDPSDPRLSPLNGPLTGLAPVTVFIGTRDVFYPGVRRLRERAAAEGVPLDVTVCAGAVHVYPLTPTPEGRAAATRIVEDVSR</sequence>
<evidence type="ECO:0000313" key="7">
    <source>
        <dbReference type="Proteomes" id="UP001631957"/>
    </source>
</evidence>
<dbReference type="Gene3D" id="3.40.50.1820">
    <property type="entry name" value="alpha/beta hydrolase"/>
    <property type="match status" value="1"/>
</dbReference>
<dbReference type="GO" id="GO:0016787">
    <property type="term" value="F:hydrolase activity"/>
    <property type="evidence" value="ECO:0007669"/>
    <property type="project" value="UniProtKB-KW"/>
</dbReference>
<evidence type="ECO:0000256" key="2">
    <source>
        <dbReference type="ARBA" id="ARBA00022801"/>
    </source>
</evidence>
<feature type="domain" description="Alpha/beta hydrolase fold-3" evidence="5">
    <location>
        <begin position="74"/>
        <end position="271"/>
    </location>
</feature>
<dbReference type="Proteomes" id="UP001631957">
    <property type="component" value="Unassembled WGS sequence"/>
</dbReference>
<keyword evidence="7" id="KW-1185">Reference proteome</keyword>
<evidence type="ECO:0000259" key="5">
    <source>
        <dbReference type="Pfam" id="PF07859"/>
    </source>
</evidence>
<accession>A0ABW9I774</accession>
<dbReference type="InterPro" id="IPR029058">
    <property type="entry name" value="AB_hydrolase_fold"/>
</dbReference>
<reference evidence="6 7" key="1">
    <citation type="submission" date="2024-12" db="EMBL/GenBank/DDBJ databases">
        <title>Forecasting of Potato common scab and diversities of Pathogenic streptomyces spp. in china.</title>
        <authorList>
            <person name="Handique U."/>
            <person name="Wu J."/>
        </authorList>
    </citation>
    <scope>NUCLEOTIDE SEQUENCE [LARGE SCALE GENOMIC DNA]</scope>
    <source>
        <strain evidence="6 7">ZRIMU1530</strain>
    </source>
</reference>
<feature type="compositionally biased region" description="Basic residues" evidence="4">
    <location>
        <begin position="26"/>
        <end position="35"/>
    </location>
</feature>
<dbReference type="Pfam" id="PF07859">
    <property type="entry name" value="Abhydrolase_3"/>
    <property type="match status" value="1"/>
</dbReference>
<feature type="active site" evidence="3">
    <location>
        <position position="145"/>
    </location>
</feature>
<dbReference type="InterPro" id="IPR050300">
    <property type="entry name" value="GDXG_lipolytic_enzyme"/>
</dbReference>